<dbReference type="EMBL" id="JAVALS010000001">
    <property type="protein sequence ID" value="MDP5225855.1"/>
    <property type="molecule type" value="Genomic_DNA"/>
</dbReference>
<name>A0ABT9IJT2_9MICC</name>
<organism evidence="1 2">
    <name type="scientific">Arthrobacter horti</name>
    <dbReference type="NCBI Taxonomy" id="3068273"/>
    <lineage>
        <taxon>Bacteria</taxon>
        <taxon>Bacillati</taxon>
        <taxon>Actinomycetota</taxon>
        <taxon>Actinomycetes</taxon>
        <taxon>Micrococcales</taxon>
        <taxon>Micrococcaceae</taxon>
        <taxon>Arthrobacter</taxon>
    </lineage>
</organism>
<comment type="caution">
    <text evidence="1">The sequence shown here is derived from an EMBL/GenBank/DDBJ whole genome shotgun (WGS) entry which is preliminary data.</text>
</comment>
<evidence type="ECO:0000313" key="2">
    <source>
        <dbReference type="Proteomes" id="UP001232725"/>
    </source>
</evidence>
<protein>
    <recommendedName>
        <fullName evidence="3">DNA-binding protein</fullName>
    </recommendedName>
</protein>
<dbReference type="RefSeq" id="WP_305994892.1">
    <property type="nucleotide sequence ID" value="NZ_JAVALS010000001.1"/>
</dbReference>
<keyword evidence="2" id="KW-1185">Reference proteome</keyword>
<sequence length="108" mass="11436">MPSPNIPGHGPVARVRGEWMGRISSITHEPRSAVPRFTARLGEVSGPALPVPEGGQPPLDIRLLWLGRRRVGGIQPGSTLRVSGMLASRSGLATIINPAYEIISAPQS</sequence>
<proteinExistence type="predicted"/>
<evidence type="ECO:0008006" key="3">
    <source>
        <dbReference type="Google" id="ProtNLM"/>
    </source>
</evidence>
<dbReference type="Proteomes" id="UP001232725">
    <property type="component" value="Unassembled WGS sequence"/>
</dbReference>
<gene>
    <name evidence="1" type="ORF">Q9R02_01625</name>
</gene>
<accession>A0ABT9IJT2</accession>
<reference evidence="1 2" key="1">
    <citation type="submission" date="2023-08" db="EMBL/GenBank/DDBJ databases">
        <title>Arthrobacter horti sp. nov., isolated from forest soil.</title>
        <authorList>
            <person name="Park M."/>
        </authorList>
    </citation>
    <scope>NUCLEOTIDE SEQUENCE [LARGE SCALE GENOMIC DNA]</scope>
    <source>
        <strain evidence="1 2">YJM1</strain>
    </source>
</reference>
<evidence type="ECO:0000313" key="1">
    <source>
        <dbReference type="EMBL" id="MDP5225855.1"/>
    </source>
</evidence>